<sequence length="160" mass="17084">MGQLLRSVPALGFLDPSKFDEWQTLIISFDSFVLTNTGTVTLSPLMMLREKIRIIGISAVLDVPAIPHSAGAQASSSSSSSSSSTSSSTESASIPYSLLSSSTQIEPIVPRKRAAVVTGAGEEVEEVGTGEDDWASDGDRSARTTFFSCTRQQVWSLFFL</sequence>
<evidence type="ECO:0000256" key="1">
    <source>
        <dbReference type="SAM" id="MobiDB-lite"/>
    </source>
</evidence>
<accession>A0A177U2W6</accession>
<organism evidence="2 3">
    <name type="scientific">Tilletia caries</name>
    <name type="common">wheat bunt fungus</name>
    <dbReference type="NCBI Taxonomy" id="13290"/>
    <lineage>
        <taxon>Eukaryota</taxon>
        <taxon>Fungi</taxon>
        <taxon>Dikarya</taxon>
        <taxon>Basidiomycota</taxon>
        <taxon>Ustilaginomycotina</taxon>
        <taxon>Exobasidiomycetes</taxon>
        <taxon>Tilletiales</taxon>
        <taxon>Tilletiaceae</taxon>
        <taxon>Tilletia</taxon>
    </lineage>
</organism>
<feature type="compositionally biased region" description="Acidic residues" evidence="1">
    <location>
        <begin position="122"/>
        <end position="136"/>
    </location>
</feature>
<dbReference type="Proteomes" id="UP000077671">
    <property type="component" value="Unassembled WGS sequence"/>
</dbReference>
<proteinExistence type="predicted"/>
<protein>
    <submittedName>
        <fullName evidence="2">Uncharacterized protein</fullName>
    </submittedName>
</protein>
<reference evidence="2" key="1">
    <citation type="submission" date="2016-04" db="EMBL/GenBank/DDBJ databases">
        <authorList>
            <person name="Nguyen H.D."/>
            <person name="Kesanakurti P."/>
            <person name="Cullis J."/>
            <person name="Levesque C.A."/>
            <person name="Hambleton S."/>
        </authorList>
    </citation>
    <scope>NUCLEOTIDE SEQUENCE</scope>
    <source>
        <strain evidence="2">DAOMC 238032</strain>
    </source>
</reference>
<feature type="region of interest" description="Disordered" evidence="1">
    <location>
        <begin position="119"/>
        <end position="139"/>
    </location>
</feature>
<evidence type="ECO:0000313" key="2">
    <source>
        <dbReference type="EMBL" id="KAE8253646.1"/>
    </source>
</evidence>
<name>A0A177U2W6_9BASI</name>
<dbReference type="AlphaFoldDB" id="A0A177U2W6"/>
<evidence type="ECO:0000313" key="3">
    <source>
        <dbReference type="Proteomes" id="UP000077671"/>
    </source>
</evidence>
<dbReference type="EMBL" id="LWDD02000999">
    <property type="protein sequence ID" value="KAE8253646.1"/>
    <property type="molecule type" value="Genomic_DNA"/>
</dbReference>
<comment type="caution">
    <text evidence="2">The sequence shown here is derived from an EMBL/GenBank/DDBJ whole genome shotgun (WGS) entry which is preliminary data.</text>
</comment>
<feature type="region of interest" description="Disordered" evidence="1">
    <location>
        <begin position="69"/>
        <end position="94"/>
    </location>
</feature>
<gene>
    <name evidence="2" type="ORF">A4X03_0g5837</name>
</gene>
<reference evidence="2" key="2">
    <citation type="journal article" date="2019" name="IMA Fungus">
        <title>Genome sequencing and comparison of five Tilletia species to identify candidate genes for the detection of regulated species infecting wheat.</title>
        <authorList>
            <person name="Nguyen H.D.T."/>
            <person name="Sultana T."/>
            <person name="Kesanakurti P."/>
            <person name="Hambleton S."/>
        </authorList>
    </citation>
    <scope>NUCLEOTIDE SEQUENCE</scope>
    <source>
        <strain evidence="2">DAOMC 238032</strain>
    </source>
</reference>